<evidence type="ECO:0000313" key="2">
    <source>
        <dbReference type="EMBL" id="AIF10432.1"/>
    </source>
</evidence>
<name>A0A075H7L9_9ARCH</name>
<keyword evidence="1" id="KW-0812">Transmembrane</keyword>
<feature type="transmembrane region" description="Helical" evidence="1">
    <location>
        <begin position="447"/>
        <end position="472"/>
    </location>
</feature>
<dbReference type="PANTHER" id="PTHR32063:SF33">
    <property type="entry name" value="RND SUPERFAMILY EFFLUX PUMP PERMEASE COMPONENT"/>
    <property type="match status" value="1"/>
</dbReference>
<sequence>MFFPSPESDIIYTNFTFTPGTSRDKAKRMVSELSRALSEAESSFDEEIDLVRVALGTIGAPVGSFAKWNTAWGDHIGGMMVELAPSERRGARTKEVIDTWRDLIQEVPGIETLTIQARQGGPPGRDLDIRLSGGEARVLKQASLEVRDLVKRFEGVRDITDDLPWGKQELVFSVNPYGQLLGFTTDVVAGQVRDAFDGAISHRFIREDEQVTVRVQFPRNATSSAHLRGFYIRSQDGLDVPLTEVVDLEISRGFAMIRRENSVREVAITAEVEEVIINPTELVSELTSGGLSDIAERHGVDFRFAGKAEEQGETLSDMGIGAVVGLVSIYIILAWVFASYFRPLVVMSIIPFAVVGAVFGHWLLGYDLTILSLVGLLGLSGIVVNGSIILVASINDRVKRGETLNSAIVGGASDRLRPVVLTSLTTIGGLVPLLSETSLQAQFLKPMALTIVSGLVATTLLVLIVVPALVAIQADLGRWLGLVSPESWQEE</sequence>
<keyword evidence="1" id="KW-0472">Membrane</keyword>
<dbReference type="EMBL" id="KF900891">
    <property type="protein sequence ID" value="AIF10432.1"/>
    <property type="molecule type" value="Genomic_DNA"/>
</dbReference>
<feature type="transmembrane region" description="Helical" evidence="1">
    <location>
        <begin position="370"/>
        <end position="395"/>
    </location>
</feature>
<dbReference type="GO" id="GO:0042910">
    <property type="term" value="F:xenobiotic transmembrane transporter activity"/>
    <property type="evidence" value="ECO:0007669"/>
    <property type="project" value="TreeGrafter"/>
</dbReference>
<protein>
    <submittedName>
        <fullName evidence="2">Acriflavin resistance protein</fullName>
    </submittedName>
</protein>
<organism evidence="2">
    <name type="scientific">uncultured marine thaumarchaeote KM3_45_G08</name>
    <dbReference type="NCBI Taxonomy" id="1456157"/>
    <lineage>
        <taxon>Archaea</taxon>
        <taxon>Nitrososphaerota</taxon>
        <taxon>environmental samples</taxon>
    </lineage>
</organism>
<dbReference type="AlphaFoldDB" id="A0A075H7L9"/>
<dbReference type="Gene3D" id="1.20.1640.10">
    <property type="entry name" value="Multidrug efflux transporter AcrB transmembrane domain"/>
    <property type="match status" value="1"/>
</dbReference>
<proteinExistence type="predicted"/>
<reference evidence="2" key="1">
    <citation type="journal article" date="2014" name="Genome Biol. Evol.">
        <title>Pangenome evidence for extensive interdomain horizontal transfer affecting lineage core and shell genes in uncultured planktonic thaumarchaeota and euryarchaeota.</title>
        <authorList>
            <person name="Deschamps P."/>
            <person name="Zivanovic Y."/>
            <person name="Moreira D."/>
            <person name="Rodriguez-Valera F."/>
            <person name="Lopez-Garcia P."/>
        </authorList>
    </citation>
    <scope>NUCLEOTIDE SEQUENCE</scope>
</reference>
<evidence type="ECO:0000256" key="1">
    <source>
        <dbReference type="SAM" id="Phobius"/>
    </source>
</evidence>
<dbReference type="Gene3D" id="3.30.70.1430">
    <property type="entry name" value="Multidrug efflux transporter AcrB pore domain"/>
    <property type="match status" value="1"/>
</dbReference>
<dbReference type="PANTHER" id="PTHR32063">
    <property type="match status" value="1"/>
</dbReference>
<keyword evidence="1" id="KW-1133">Transmembrane helix</keyword>
<dbReference type="SUPFAM" id="SSF82866">
    <property type="entry name" value="Multidrug efflux transporter AcrB transmembrane domain"/>
    <property type="match status" value="1"/>
</dbReference>
<dbReference type="Gene3D" id="3.30.70.1440">
    <property type="entry name" value="Multidrug efflux transporter AcrB pore domain"/>
    <property type="match status" value="1"/>
</dbReference>
<feature type="transmembrane region" description="Helical" evidence="1">
    <location>
        <begin position="318"/>
        <end position="337"/>
    </location>
</feature>
<feature type="transmembrane region" description="Helical" evidence="1">
    <location>
        <begin position="344"/>
        <end position="364"/>
    </location>
</feature>
<dbReference type="SUPFAM" id="SSF82714">
    <property type="entry name" value="Multidrug efflux transporter AcrB TolC docking domain, DN and DC subdomains"/>
    <property type="match status" value="1"/>
</dbReference>
<accession>A0A075H7L9</accession>
<dbReference type="InterPro" id="IPR001036">
    <property type="entry name" value="Acrflvin-R"/>
</dbReference>
<dbReference type="Gene3D" id="3.30.2090.10">
    <property type="entry name" value="Multidrug efflux transporter AcrB TolC docking domain, DN and DC subdomains"/>
    <property type="match status" value="1"/>
</dbReference>
<dbReference type="InterPro" id="IPR027463">
    <property type="entry name" value="AcrB_DN_DC_subdom"/>
</dbReference>
<dbReference type="Pfam" id="PF00873">
    <property type="entry name" value="ACR_tran"/>
    <property type="match status" value="1"/>
</dbReference>
<dbReference type="PRINTS" id="PR00702">
    <property type="entry name" value="ACRIFLAVINRP"/>
</dbReference>
<dbReference type="GO" id="GO:0005886">
    <property type="term" value="C:plasma membrane"/>
    <property type="evidence" value="ECO:0007669"/>
    <property type="project" value="TreeGrafter"/>
</dbReference>